<dbReference type="InterPro" id="IPR027417">
    <property type="entry name" value="P-loop_NTPase"/>
</dbReference>
<name>A0A6J6Z5X1_9ZZZZ</name>
<dbReference type="EMBL" id="CAFBQV010000126">
    <property type="protein sequence ID" value="CAB5065634.1"/>
    <property type="molecule type" value="Genomic_DNA"/>
</dbReference>
<gene>
    <name evidence="4" type="ORF">UFOPK3026_01357</name>
    <name evidence="5" type="ORF">UFOPK4345_00846</name>
</gene>
<dbReference type="InterPro" id="IPR001482">
    <property type="entry name" value="T2SS/T4SS_dom"/>
</dbReference>
<dbReference type="SUPFAM" id="SSF52540">
    <property type="entry name" value="P-loop containing nucleoside triphosphate hydrolases"/>
    <property type="match status" value="1"/>
</dbReference>
<sequence>MTTTTKEFLPELREAIALLKKAVPAIAEDLPRYEAAAEVGWLNGIRPVRAMIAAGLSITDLELAIWSSKGFEYLAQLPGLVPPDLVERLPPHEALDLGAFAVGRRDNTVVIAVLDPNNAKVMTELRARFTDYEVGFVVTNRPALQAAAERHEDTDVVDELANEESLSRASQLQEVEKRLAAEGRVAELADVMIERAIMSGASDIHIEPDDKSCEIRFRLDGILTAAGKYPIEFGQILVNRIKIMSQLDVGDRRSPQDGRASATFGGHTVDLRVVTIPSAWGGESCVIRLLDQTRVQTRLASIGFSRAVRVQFDNLCSLQGGVILATGPTGSGKTTTLYSALRKLTTPLVKTITVEDPVEYRLSGMLQVQVNRAANFDFAAALRAVLRADPDVLLVGEIRDTETAKTAMGAALTGQVVMASLHASTAATAPLRLIDLGIEPFMVSAAVRGVINQRLLRRLCRQCRTPYVPRRSVLDEAQWPFERPERLWGPRIGGCENCFDTGFKGRAVVAEVMKVTDELRSAIIARADPALIEVIAINSGMVPIRHDALQLARQGATSLEEVARVLGEN</sequence>
<dbReference type="PANTHER" id="PTHR30258:SF2">
    <property type="entry name" value="COMG OPERON PROTEIN 1"/>
    <property type="match status" value="1"/>
</dbReference>
<dbReference type="Gene3D" id="3.30.450.90">
    <property type="match status" value="1"/>
</dbReference>
<dbReference type="PROSITE" id="PS00662">
    <property type="entry name" value="T2SP_E"/>
    <property type="match status" value="1"/>
</dbReference>
<dbReference type="SUPFAM" id="SSF160246">
    <property type="entry name" value="EspE N-terminal domain-like"/>
    <property type="match status" value="1"/>
</dbReference>
<accession>A0A6J6Z5X1</accession>
<organism evidence="4">
    <name type="scientific">freshwater metagenome</name>
    <dbReference type="NCBI Taxonomy" id="449393"/>
    <lineage>
        <taxon>unclassified sequences</taxon>
        <taxon>metagenomes</taxon>
        <taxon>ecological metagenomes</taxon>
    </lineage>
</organism>
<protein>
    <submittedName>
        <fullName evidence="4">Unannotated protein</fullName>
    </submittedName>
</protein>
<dbReference type="Pfam" id="PF00437">
    <property type="entry name" value="T2SSE"/>
    <property type="match status" value="1"/>
</dbReference>
<dbReference type="PANTHER" id="PTHR30258">
    <property type="entry name" value="TYPE II SECRETION SYSTEM PROTEIN GSPE-RELATED"/>
    <property type="match status" value="1"/>
</dbReference>
<dbReference type="EMBL" id="CAFAAP010000247">
    <property type="protein sequence ID" value="CAB4814976.1"/>
    <property type="molecule type" value="Genomic_DNA"/>
</dbReference>
<dbReference type="GO" id="GO:0005886">
    <property type="term" value="C:plasma membrane"/>
    <property type="evidence" value="ECO:0007669"/>
    <property type="project" value="TreeGrafter"/>
</dbReference>
<keyword evidence="2" id="KW-0067">ATP-binding</keyword>
<dbReference type="InterPro" id="IPR037257">
    <property type="entry name" value="T2SS_E_N_sf"/>
</dbReference>
<evidence type="ECO:0000256" key="2">
    <source>
        <dbReference type="ARBA" id="ARBA00022840"/>
    </source>
</evidence>
<dbReference type="CDD" id="cd01129">
    <property type="entry name" value="PulE-GspE-like"/>
    <property type="match status" value="1"/>
</dbReference>
<dbReference type="InterPro" id="IPR007831">
    <property type="entry name" value="T2SS_GspE_N"/>
</dbReference>
<dbReference type="Pfam" id="PF05157">
    <property type="entry name" value="MshEN"/>
    <property type="match status" value="1"/>
</dbReference>
<dbReference type="AlphaFoldDB" id="A0A6J6Z5X1"/>
<evidence type="ECO:0000259" key="3">
    <source>
        <dbReference type="PROSITE" id="PS00662"/>
    </source>
</evidence>
<reference evidence="4" key="1">
    <citation type="submission" date="2020-05" db="EMBL/GenBank/DDBJ databases">
        <authorList>
            <person name="Chiriac C."/>
            <person name="Salcher M."/>
            <person name="Ghai R."/>
            <person name="Kavagutti S V."/>
        </authorList>
    </citation>
    <scope>NUCLEOTIDE SEQUENCE</scope>
</reference>
<evidence type="ECO:0000313" key="4">
    <source>
        <dbReference type="EMBL" id="CAB4814976.1"/>
    </source>
</evidence>
<dbReference type="GO" id="GO:0005524">
    <property type="term" value="F:ATP binding"/>
    <property type="evidence" value="ECO:0007669"/>
    <property type="project" value="UniProtKB-KW"/>
</dbReference>
<proteinExistence type="predicted"/>
<dbReference type="GO" id="GO:0016887">
    <property type="term" value="F:ATP hydrolysis activity"/>
    <property type="evidence" value="ECO:0007669"/>
    <property type="project" value="TreeGrafter"/>
</dbReference>
<evidence type="ECO:0000256" key="1">
    <source>
        <dbReference type="ARBA" id="ARBA00022741"/>
    </source>
</evidence>
<dbReference type="InterPro" id="IPR003593">
    <property type="entry name" value="AAA+_ATPase"/>
</dbReference>
<dbReference type="Gene3D" id="3.30.300.160">
    <property type="entry name" value="Type II secretion system, protein E, N-terminal domain"/>
    <property type="match status" value="1"/>
</dbReference>
<evidence type="ECO:0000313" key="5">
    <source>
        <dbReference type="EMBL" id="CAB5065634.1"/>
    </source>
</evidence>
<dbReference type="SMART" id="SM00382">
    <property type="entry name" value="AAA"/>
    <property type="match status" value="1"/>
</dbReference>
<feature type="domain" description="Bacterial type II secretion system protein E" evidence="3">
    <location>
        <begin position="386"/>
        <end position="400"/>
    </location>
</feature>
<dbReference type="Gene3D" id="3.40.50.300">
    <property type="entry name" value="P-loop containing nucleotide triphosphate hydrolases"/>
    <property type="match status" value="1"/>
</dbReference>
<keyword evidence="1" id="KW-0547">Nucleotide-binding</keyword>